<evidence type="ECO:0000313" key="11">
    <source>
        <dbReference type="Proteomes" id="UP000030746"/>
    </source>
</evidence>
<dbReference type="PROSITE" id="PS51330">
    <property type="entry name" value="DHFR_2"/>
    <property type="match status" value="1"/>
</dbReference>
<protein>
    <recommendedName>
        <fullName evidence="3">dihydrofolate reductase</fullName>
        <ecNumber evidence="3">1.5.1.3</ecNumber>
    </recommendedName>
</protein>
<organism evidence="10 11">
    <name type="scientific">Lottia gigantea</name>
    <name type="common">Giant owl limpet</name>
    <dbReference type="NCBI Taxonomy" id="225164"/>
    <lineage>
        <taxon>Eukaryota</taxon>
        <taxon>Metazoa</taxon>
        <taxon>Spiralia</taxon>
        <taxon>Lophotrochozoa</taxon>
        <taxon>Mollusca</taxon>
        <taxon>Gastropoda</taxon>
        <taxon>Patellogastropoda</taxon>
        <taxon>Lottioidea</taxon>
        <taxon>Lottiidae</taxon>
        <taxon>Lottia</taxon>
    </lineage>
</organism>
<evidence type="ECO:0000313" key="10">
    <source>
        <dbReference type="EMBL" id="ESO83922.1"/>
    </source>
</evidence>
<dbReference type="UniPathway" id="UPA00077">
    <property type="reaction ID" value="UER00158"/>
</dbReference>
<dbReference type="GO" id="GO:0046655">
    <property type="term" value="P:folic acid metabolic process"/>
    <property type="evidence" value="ECO:0007669"/>
    <property type="project" value="TreeGrafter"/>
</dbReference>
<dbReference type="EMBL" id="KB203566">
    <property type="protein sequence ID" value="ESO83922.1"/>
    <property type="molecule type" value="Genomic_DNA"/>
</dbReference>
<dbReference type="InterPro" id="IPR012259">
    <property type="entry name" value="DHFR"/>
</dbReference>
<dbReference type="EC" id="1.5.1.3" evidence="3"/>
<accession>V3ZI95</accession>
<dbReference type="InterPro" id="IPR024072">
    <property type="entry name" value="DHFR-like_dom_sf"/>
</dbReference>
<dbReference type="InterPro" id="IPR017925">
    <property type="entry name" value="DHFR_CS"/>
</dbReference>
<proteinExistence type="inferred from homology"/>
<evidence type="ECO:0000256" key="8">
    <source>
        <dbReference type="RuleBase" id="RU004474"/>
    </source>
</evidence>
<dbReference type="GO" id="GO:0050661">
    <property type="term" value="F:NADP binding"/>
    <property type="evidence" value="ECO:0007669"/>
    <property type="project" value="InterPro"/>
</dbReference>
<keyword evidence="6" id="KW-0560">Oxidoreductase</keyword>
<comment type="similarity">
    <text evidence="2 8">Belongs to the dihydrofolate reductase family.</text>
</comment>
<name>V3ZI95_LOTGI</name>
<evidence type="ECO:0000256" key="2">
    <source>
        <dbReference type="ARBA" id="ARBA00009539"/>
    </source>
</evidence>
<dbReference type="SUPFAM" id="SSF53597">
    <property type="entry name" value="Dihydrofolate reductase-like"/>
    <property type="match status" value="1"/>
</dbReference>
<dbReference type="InterPro" id="IPR001796">
    <property type="entry name" value="DHFR_dom"/>
</dbReference>
<gene>
    <name evidence="10" type="ORF">LOTGIDRAFT_155225</name>
</gene>
<feature type="domain" description="DHFR" evidence="9">
    <location>
        <begin position="5"/>
        <end position="184"/>
    </location>
</feature>
<evidence type="ECO:0000256" key="1">
    <source>
        <dbReference type="ARBA" id="ARBA00004903"/>
    </source>
</evidence>
<dbReference type="GO" id="GO:0046654">
    <property type="term" value="P:tetrahydrofolate biosynthetic process"/>
    <property type="evidence" value="ECO:0007669"/>
    <property type="project" value="UniProtKB-UniPathway"/>
</dbReference>
<dbReference type="Pfam" id="PF00186">
    <property type="entry name" value="DHFR_1"/>
    <property type="match status" value="1"/>
</dbReference>
<dbReference type="GO" id="GO:0004146">
    <property type="term" value="F:dihydrofolate reductase activity"/>
    <property type="evidence" value="ECO:0007669"/>
    <property type="project" value="UniProtKB-EC"/>
</dbReference>
<keyword evidence="5" id="KW-0521">NADP</keyword>
<evidence type="ECO:0000259" key="9">
    <source>
        <dbReference type="PROSITE" id="PS51330"/>
    </source>
</evidence>
<dbReference type="PROSITE" id="PS00075">
    <property type="entry name" value="DHFR_1"/>
    <property type="match status" value="1"/>
</dbReference>
<dbReference type="STRING" id="225164.V3ZI95"/>
<comment type="pathway">
    <text evidence="1">Cofactor biosynthesis; tetrahydrofolate biosynthesis; 5,6,7,8-tetrahydrofolate from 7,8-dihydrofolate: step 1/1.</text>
</comment>
<dbReference type="Proteomes" id="UP000030746">
    <property type="component" value="Unassembled WGS sequence"/>
</dbReference>
<dbReference type="RefSeq" id="XP_009065052.1">
    <property type="nucleotide sequence ID" value="XM_009066804.1"/>
</dbReference>
<evidence type="ECO:0000256" key="6">
    <source>
        <dbReference type="ARBA" id="ARBA00023002"/>
    </source>
</evidence>
<keyword evidence="4" id="KW-0554">One-carbon metabolism</keyword>
<dbReference type="GO" id="GO:0006730">
    <property type="term" value="P:one-carbon metabolic process"/>
    <property type="evidence" value="ECO:0007669"/>
    <property type="project" value="UniProtKB-KW"/>
</dbReference>
<dbReference type="GeneID" id="20236644"/>
<dbReference type="KEGG" id="lgi:LOTGIDRAFT_155225"/>
<dbReference type="HOGENOM" id="CLU_043966_2_3_1"/>
<evidence type="ECO:0000256" key="5">
    <source>
        <dbReference type="ARBA" id="ARBA00022857"/>
    </source>
</evidence>
<dbReference type="CTD" id="20236644"/>
<comment type="catalytic activity">
    <reaction evidence="7">
        <text>(6S)-5,6,7,8-tetrahydrofolate + NADP(+) = 7,8-dihydrofolate + NADPH + H(+)</text>
        <dbReference type="Rhea" id="RHEA:15009"/>
        <dbReference type="ChEBI" id="CHEBI:15378"/>
        <dbReference type="ChEBI" id="CHEBI:57451"/>
        <dbReference type="ChEBI" id="CHEBI:57453"/>
        <dbReference type="ChEBI" id="CHEBI:57783"/>
        <dbReference type="ChEBI" id="CHEBI:58349"/>
        <dbReference type="EC" id="1.5.1.3"/>
    </reaction>
</comment>
<dbReference type="OMA" id="RDNQLPW"/>
<reference evidence="10 11" key="1">
    <citation type="journal article" date="2013" name="Nature">
        <title>Insights into bilaterian evolution from three spiralian genomes.</title>
        <authorList>
            <person name="Simakov O."/>
            <person name="Marletaz F."/>
            <person name="Cho S.J."/>
            <person name="Edsinger-Gonzales E."/>
            <person name="Havlak P."/>
            <person name="Hellsten U."/>
            <person name="Kuo D.H."/>
            <person name="Larsson T."/>
            <person name="Lv J."/>
            <person name="Arendt D."/>
            <person name="Savage R."/>
            <person name="Osoegawa K."/>
            <person name="de Jong P."/>
            <person name="Grimwood J."/>
            <person name="Chapman J.A."/>
            <person name="Shapiro H."/>
            <person name="Aerts A."/>
            <person name="Otillar R.P."/>
            <person name="Terry A.Y."/>
            <person name="Boore J.L."/>
            <person name="Grigoriev I.V."/>
            <person name="Lindberg D.R."/>
            <person name="Seaver E.C."/>
            <person name="Weisblat D.A."/>
            <person name="Putnam N.H."/>
            <person name="Rokhsar D.S."/>
        </authorList>
    </citation>
    <scope>NUCLEOTIDE SEQUENCE [LARGE SCALE GENOMIC DNA]</scope>
</reference>
<dbReference type="Gene3D" id="3.40.430.10">
    <property type="entry name" value="Dihydrofolate Reductase, subunit A"/>
    <property type="match status" value="1"/>
</dbReference>
<dbReference type="PRINTS" id="PR00070">
    <property type="entry name" value="DHFR"/>
</dbReference>
<evidence type="ECO:0000256" key="4">
    <source>
        <dbReference type="ARBA" id="ARBA00022563"/>
    </source>
</evidence>
<dbReference type="OrthoDB" id="4664297at2759"/>
<evidence type="ECO:0000256" key="7">
    <source>
        <dbReference type="ARBA" id="ARBA00048873"/>
    </source>
</evidence>
<dbReference type="CDD" id="cd00209">
    <property type="entry name" value="DHFR"/>
    <property type="match status" value="1"/>
</dbReference>
<keyword evidence="11" id="KW-1185">Reference proteome</keyword>
<dbReference type="AlphaFoldDB" id="V3ZI95"/>
<dbReference type="FunFam" id="3.40.430.10:FF:000002">
    <property type="entry name" value="Dihydrofolate reductase"/>
    <property type="match status" value="1"/>
</dbReference>
<dbReference type="GO" id="GO:0046452">
    <property type="term" value="P:dihydrofolate metabolic process"/>
    <property type="evidence" value="ECO:0007669"/>
    <property type="project" value="TreeGrafter"/>
</dbReference>
<dbReference type="GO" id="GO:0005739">
    <property type="term" value="C:mitochondrion"/>
    <property type="evidence" value="ECO:0007669"/>
    <property type="project" value="TreeGrafter"/>
</dbReference>
<sequence>MCTKRLNIVVAACKNNGIGVNGSIPWRLKKDMAMFRHITSDTVDESKQNAVIMGRKTWMSIPDKFRPLKNRVNIILSNTLSESPDGTYIVKNFQQALSLVNSDKMKQQIESVHIIGGSSVYKEAMESDYDCRVYLTKVDADFECDTFLPPIEESLFQRVKNPSNIPSDVQEENGIQFTYEIYDKTTDQSDRESPVSR</sequence>
<dbReference type="PANTHER" id="PTHR48069:SF3">
    <property type="entry name" value="DIHYDROFOLATE REDUCTASE"/>
    <property type="match status" value="1"/>
</dbReference>
<evidence type="ECO:0000256" key="3">
    <source>
        <dbReference type="ARBA" id="ARBA00012856"/>
    </source>
</evidence>
<dbReference type="PANTHER" id="PTHR48069">
    <property type="entry name" value="DIHYDROFOLATE REDUCTASE"/>
    <property type="match status" value="1"/>
</dbReference>